<keyword evidence="2" id="KW-1133">Transmembrane helix</keyword>
<feature type="transmembrane region" description="Helical" evidence="2">
    <location>
        <begin position="43"/>
        <end position="67"/>
    </location>
</feature>
<evidence type="ECO:0000256" key="2">
    <source>
        <dbReference type="SAM" id="Phobius"/>
    </source>
</evidence>
<dbReference type="Proteomes" id="UP000504636">
    <property type="component" value="Unplaced"/>
</dbReference>
<proteinExistence type="predicted"/>
<reference evidence="5" key="3">
    <citation type="submission" date="2025-04" db="UniProtKB">
        <authorList>
            <consortium name="RefSeq"/>
        </authorList>
    </citation>
    <scope>IDENTIFICATION</scope>
    <source>
        <strain evidence="5">CBS 304.34</strain>
    </source>
</reference>
<accession>A0A6A6YF30</accession>
<evidence type="ECO:0000313" key="3">
    <source>
        <dbReference type="EMBL" id="KAF2806467.1"/>
    </source>
</evidence>
<organism evidence="3">
    <name type="scientific">Mytilinidion resinicola</name>
    <dbReference type="NCBI Taxonomy" id="574789"/>
    <lineage>
        <taxon>Eukaryota</taxon>
        <taxon>Fungi</taxon>
        <taxon>Dikarya</taxon>
        <taxon>Ascomycota</taxon>
        <taxon>Pezizomycotina</taxon>
        <taxon>Dothideomycetes</taxon>
        <taxon>Pleosporomycetidae</taxon>
        <taxon>Mytilinidiales</taxon>
        <taxon>Mytilinidiaceae</taxon>
        <taxon>Mytilinidion</taxon>
    </lineage>
</organism>
<keyword evidence="2" id="KW-0472">Membrane</keyword>
<name>A0A6A6YF30_9PEZI</name>
<keyword evidence="4" id="KW-1185">Reference proteome</keyword>
<feature type="non-terminal residue" evidence="3">
    <location>
        <position position="201"/>
    </location>
</feature>
<protein>
    <submittedName>
        <fullName evidence="3 5">Uncharacterized protein</fullName>
    </submittedName>
</protein>
<keyword evidence="2" id="KW-0812">Transmembrane</keyword>
<dbReference type="EMBL" id="MU003707">
    <property type="protein sequence ID" value="KAF2806467.1"/>
    <property type="molecule type" value="Genomic_DNA"/>
</dbReference>
<reference evidence="3 5" key="1">
    <citation type="journal article" date="2020" name="Stud. Mycol.">
        <title>101 Dothideomycetes genomes: a test case for predicting lifestyles and emergence of pathogens.</title>
        <authorList>
            <person name="Haridas S."/>
            <person name="Albert R."/>
            <person name="Binder M."/>
            <person name="Bloem J."/>
            <person name="Labutti K."/>
            <person name="Salamov A."/>
            <person name="Andreopoulos B."/>
            <person name="Baker S."/>
            <person name="Barry K."/>
            <person name="Bills G."/>
            <person name="Bluhm B."/>
            <person name="Cannon C."/>
            <person name="Castanera R."/>
            <person name="Culley D."/>
            <person name="Daum C."/>
            <person name="Ezra D."/>
            <person name="Gonzalez J."/>
            <person name="Henrissat B."/>
            <person name="Kuo A."/>
            <person name="Liang C."/>
            <person name="Lipzen A."/>
            <person name="Lutzoni F."/>
            <person name="Magnuson J."/>
            <person name="Mondo S."/>
            <person name="Nolan M."/>
            <person name="Ohm R."/>
            <person name="Pangilinan J."/>
            <person name="Park H.-J."/>
            <person name="Ramirez L."/>
            <person name="Alfaro M."/>
            <person name="Sun H."/>
            <person name="Tritt A."/>
            <person name="Yoshinaga Y."/>
            <person name="Zwiers L.-H."/>
            <person name="Turgeon B."/>
            <person name="Goodwin S."/>
            <person name="Spatafora J."/>
            <person name="Crous P."/>
            <person name="Grigoriev I."/>
        </authorList>
    </citation>
    <scope>NUCLEOTIDE SEQUENCE</scope>
    <source>
        <strain evidence="3 5">CBS 304.34</strain>
    </source>
</reference>
<dbReference type="AlphaFoldDB" id="A0A6A6YF30"/>
<evidence type="ECO:0000256" key="1">
    <source>
        <dbReference type="SAM" id="MobiDB-lite"/>
    </source>
</evidence>
<feature type="region of interest" description="Disordered" evidence="1">
    <location>
        <begin position="1"/>
        <end position="34"/>
    </location>
</feature>
<reference evidence="5" key="2">
    <citation type="submission" date="2020-04" db="EMBL/GenBank/DDBJ databases">
        <authorList>
            <consortium name="NCBI Genome Project"/>
        </authorList>
    </citation>
    <scope>NUCLEOTIDE SEQUENCE</scope>
    <source>
        <strain evidence="5">CBS 304.34</strain>
    </source>
</reference>
<sequence>MASPFSESLPAPETTSEEAPLLDSSDPSSEPPLLPRPQLRKPILILTWLSLALAATTWPFLIALKVLWINDDDHRDYHYSWGIRDDAAALLGLSITAAIFAALNLLRLRFSRLHLPLPLAINLVVDAVLAFYLIAVSATGISDGLQGGCYKSWYPPPPIGDPDTPSVPAPPAPRPVDPACYVYAYRVLVLQEVVMSVAVVL</sequence>
<evidence type="ECO:0000313" key="4">
    <source>
        <dbReference type="Proteomes" id="UP000504636"/>
    </source>
</evidence>
<dbReference type="GeneID" id="54461575"/>
<feature type="transmembrane region" description="Helical" evidence="2">
    <location>
        <begin position="113"/>
        <end position="135"/>
    </location>
</feature>
<dbReference type="RefSeq" id="XP_033573431.1">
    <property type="nucleotide sequence ID" value="XM_033720682.1"/>
</dbReference>
<gene>
    <name evidence="3 5" type="ORF">BDZ99DRAFT_466038</name>
</gene>
<evidence type="ECO:0000313" key="5">
    <source>
        <dbReference type="RefSeq" id="XP_033573431.1"/>
    </source>
</evidence>
<dbReference type="OrthoDB" id="10583732at2759"/>
<feature type="transmembrane region" description="Helical" evidence="2">
    <location>
        <begin position="87"/>
        <end position="106"/>
    </location>
</feature>